<feature type="domain" description="Surface-adhesin protein E-like" evidence="1">
    <location>
        <begin position="23"/>
        <end position="128"/>
    </location>
</feature>
<protein>
    <recommendedName>
        <fullName evidence="1">Surface-adhesin protein E-like domain-containing protein</fullName>
    </recommendedName>
</protein>
<name>A0ABM8RSJ5_9BACT</name>
<evidence type="ECO:0000313" key="2">
    <source>
        <dbReference type="EMBL" id="CAE6769178.1"/>
    </source>
</evidence>
<reference evidence="2 3" key="1">
    <citation type="submission" date="2021-02" db="EMBL/GenBank/DDBJ databases">
        <authorList>
            <person name="Han P."/>
        </authorList>
    </citation>
    <scope>NUCLEOTIDE SEQUENCE [LARGE SCALE GENOMIC DNA]</scope>
    <source>
        <strain evidence="2">Candidatus Nitrospira sp. ZN2</strain>
    </source>
</reference>
<evidence type="ECO:0000259" key="1">
    <source>
        <dbReference type="Pfam" id="PF16747"/>
    </source>
</evidence>
<organism evidence="2 3">
    <name type="scientific">Nitrospira defluvii</name>
    <dbReference type="NCBI Taxonomy" id="330214"/>
    <lineage>
        <taxon>Bacteria</taxon>
        <taxon>Pseudomonadati</taxon>
        <taxon>Nitrospirota</taxon>
        <taxon>Nitrospiria</taxon>
        <taxon>Nitrospirales</taxon>
        <taxon>Nitrospiraceae</taxon>
        <taxon>Nitrospira</taxon>
    </lineage>
</organism>
<dbReference type="Pfam" id="PF16747">
    <property type="entry name" value="Adhesin_E"/>
    <property type="match status" value="1"/>
</dbReference>
<dbReference type="InterPro" id="IPR031939">
    <property type="entry name" value="Adhesin_E-like"/>
</dbReference>
<sequence length="130" mass="14426">MLNYLMMIMGAILLIGGPASAEWVLIGGTHKYDGYVDMATIGPSGKTVTFWTLKDFKVDRQIPQGTYRSVKVKKQIDCDARKSRPLQTKYYAGQMAKGRPMQAGKATWEWSRVTPGSDGEAEFKIACKKG</sequence>
<proteinExistence type="predicted"/>
<dbReference type="EMBL" id="CAJNBJ010000017">
    <property type="protein sequence ID" value="CAE6769178.1"/>
    <property type="molecule type" value="Genomic_DNA"/>
</dbReference>
<dbReference type="Proteomes" id="UP000675880">
    <property type="component" value="Unassembled WGS sequence"/>
</dbReference>
<keyword evidence="3" id="KW-1185">Reference proteome</keyword>
<evidence type="ECO:0000313" key="3">
    <source>
        <dbReference type="Proteomes" id="UP000675880"/>
    </source>
</evidence>
<gene>
    <name evidence="2" type="ORF">NSPZN2_40191</name>
</gene>
<accession>A0ABM8RSJ5</accession>
<comment type="caution">
    <text evidence="2">The sequence shown here is derived from an EMBL/GenBank/DDBJ whole genome shotgun (WGS) entry which is preliminary data.</text>
</comment>